<dbReference type="GO" id="GO:0006412">
    <property type="term" value="P:translation"/>
    <property type="evidence" value="ECO:0007669"/>
    <property type="project" value="UniProtKB-UniRule"/>
</dbReference>
<dbReference type="PANTHER" id="PTHR10458:SF22">
    <property type="entry name" value="PEPTIDE DEFORMYLASE"/>
    <property type="match status" value="1"/>
</dbReference>
<feature type="binding site" evidence="2">
    <location>
        <position position="138"/>
    </location>
    <ligand>
        <name>Fe cation</name>
        <dbReference type="ChEBI" id="CHEBI:24875"/>
    </ligand>
</feature>
<dbReference type="EC" id="3.5.1.88" evidence="2"/>
<feature type="binding site" evidence="2">
    <location>
        <position position="92"/>
    </location>
    <ligand>
        <name>Fe cation</name>
        <dbReference type="ChEBI" id="CHEBI:24875"/>
    </ligand>
</feature>
<reference evidence="3 4" key="1">
    <citation type="submission" date="2020-02" db="EMBL/GenBank/DDBJ databases">
        <title>Comparative genomics of sulfur disproportionating microorganisms.</title>
        <authorList>
            <person name="Ward L.M."/>
            <person name="Bertran E."/>
            <person name="Johnston D.T."/>
        </authorList>
    </citation>
    <scope>NUCLEOTIDE SEQUENCE [LARGE SCALE GENOMIC DNA]</scope>
    <source>
        <strain evidence="3 4">DSM 3696</strain>
    </source>
</reference>
<comment type="caution">
    <text evidence="3">The sequence shown here is derived from an EMBL/GenBank/DDBJ whole genome shotgun (WGS) entry which is preliminary data.</text>
</comment>
<proteinExistence type="inferred from homology"/>
<protein>
    <recommendedName>
        <fullName evidence="2">Peptide deformylase</fullName>
        <shortName evidence="2">PDF</shortName>
        <ecNumber evidence="2">3.5.1.88</ecNumber>
    </recommendedName>
    <alternativeName>
        <fullName evidence="2">Polypeptide deformylase</fullName>
    </alternativeName>
</protein>
<name>A0A7K3NRC3_9BACT</name>
<dbReference type="NCBIfam" id="NF001159">
    <property type="entry name" value="PRK00150.1-3"/>
    <property type="match status" value="1"/>
</dbReference>
<dbReference type="Pfam" id="PF01327">
    <property type="entry name" value="Pep_deformylase"/>
    <property type="match status" value="1"/>
</dbReference>
<dbReference type="PIRSF" id="PIRSF004749">
    <property type="entry name" value="Pep_def"/>
    <property type="match status" value="1"/>
</dbReference>
<keyword evidence="2 3" id="KW-0378">Hydrolase</keyword>
<keyword evidence="2" id="KW-0408">Iron</keyword>
<dbReference type="AlphaFoldDB" id="A0A7K3NRC3"/>
<dbReference type="NCBIfam" id="TIGR00079">
    <property type="entry name" value="pept_deformyl"/>
    <property type="match status" value="1"/>
</dbReference>
<feature type="active site" evidence="2">
    <location>
        <position position="135"/>
    </location>
</feature>
<dbReference type="Gene3D" id="3.90.45.10">
    <property type="entry name" value="Peptide deformylase"/>
    <property type="match status" value="1"/>
</dbReference>
<comment type="cofactor">
    <cofactor evidence="2">
        <name>Fe(2+)</name>
        <dbReference type="ChEBI" id="CHEBI:29033"/>
    </cofactor>
    <text evidence="2">Binds 1 Fe(2+) ion.</text>
</comment>
<keyword evidence="2" id="KW-0648">Protein biosynthesis</keyword>
<evidence type="ECO:0000256" key="2">
    <source>
        <dbReference type="HAMAP-Rule" id="MF_00163"/>
    </source>
</evidence>
<dbReference type="GO" id="GO:0046872">
    <property type="term" value="F:metal ion binding"/>
    <property type="evidence" value="ECO:0007669"/>
    <property type="project" value="UniProtKB-KW"/>
</dbReference>
<dbReference type="CDD" id="cd00487">
    <property type="entry name" value="Pep_deformylase"/>
    <property type="match status" value="1"/>
</dbReference>
<organism evidence="3 4">
    <name type="scientific">Desulfolutivibrio sulfodismutans</name>
    <dbReference type="NCBI Taxonomy" id="63561"/>
    <lineage>
        <taxon>Bacteria</taxon>
        <taxon>Pseudomonadati</taxon>
        <taxon>Thermodesulfobacteriota</taxon>
        <taxon>Desulfovibrionia</taxon>
        <taxon>Desulfovibrionales</taxon>
        <taxon>Desulfovibrionaceae</taxon>
        <taxon>Desulfolutivibrio</taxon>
    </lineage>
</organism>
<gene>
    <name evidence="2 3" type="primary">def</name>
    <name evidence="3" type="ORF">G3N56_18600</name>
</gene>
<dbReference type="InterPro" id="IPR036821">
    <property type="entry name" value="Peptide_deformylase_sf"/>
</dbReference>
<dbReference type="InterPro" id="IPR023635">
    <property type="entry name" value="Peptide_deformylase"/>
</dbReference>
<comment type="similarity">
    <text evidence="1 2">Belongs to the polypeptide deformylase family.</text>
</comment>
<accession>A0A7K3NRC3</accession>
<dbReference type="HAMAP" id="MF_00163">
    <property type="entry name" value="Pep_deformylase"/>
    <property type="match status" value="1"/>
</dbReference>
<dbReference type="GO" id="GO:0042586">
    <property type="term" value="F:peptide deformylase activity"/>
    <property type="evidence" value="ECO:0007669"/>
    <property type="project" value="UniProtKB-UniRule"/>
</dbReference>
<keyword evidence="4" id="KW-1185">Reference proteome</keyword>
<dbReference type="RefSeq" id="WP_163303818.1">
    <property type="nucleotide sequence ID" value="NZ_JAAGRQ010000137.1"/>
</dbReference>
<keyword evidence="2" id="KW-0479">Metal-binding</keyword>
<dbReference type="PANTHER" id="PTHR10458">
    <property type="entry name" value="PEPTIDE DEFORMYLASE"/>
    <property type="match status" value="1"/>
</dbReference>
<dbReference type="PRINTS" id="PR01576">
    <property type="entry name" value="PDEFORMYLASE"/>
</dbReference>
<evidence type="ECO:0000256" key="1">
    <source>
        <dbReference type="ARBA" id="ARBA00010759"/>
    </source>
</evidence>
<dbReference type="EMBL" id="JAAGRQ010000137">
    <property type="protein sequence ID" value="NDY58750.1"/>
    <property type="molecule type" value="Genomic_DNA"/>
</dbReference>
<evidence type="ECO:0000313" key="3">
    <source>
        <dbReference type="EMBL" id="NDY58750.1"/>
    </source>
</evidence>
<dbReference type="Proteomes" id="UP000469724">
    <property type="component" value="Unassembled WGS sequence"/>
</dbReference>
<dbReference type="SUPFAM" id="SSF56420">
    <property type="entry name" value="Peptide deformylase"/>
    <property type="match status" value="1"/>
</dbReference>
<comment type="catalytic activity">
    <reaction evidence="2">
        <text>N-terminal N-formyl-L-methionyl-[peptide] + H2O = N-terminal L-methionyl-[peptide] + formate</text>
        <dbReference type="Rhea" id="RHEA:24420"/>
        <dbReference type="Rhea" id="RHEA-COMP:10639"/>
        <dbReference type="Rhea" id="RHEA-COMP:10640"/>
        <dbReference type="ChEBI" id="CHEBI:15377"/>
        <dbReference type="ChEBI" id="CHEBI:15740"/>
        <dbReference type="ChEBI" id="CHEBI:49298"/>
        <dbReference type="ChEBI" id="CHEBI:64731"/>
        <dbReference type="EC" id="3.5.1.88"/>
    </reaction>
</comment>
<evidence type="ECO:0000313" key="4">
    <source>
        <dbReference type="Proteomes" id="UP000469724"/>
    </source>
</evidence>
<feature type="binding site" evidence="2">
    <location>
        <position position="134"/>
    </location>
    <ligand>
        <name>Fe cation</name>
        <dbReference type="ChEBI" id="CHEBI:24875"/>
    </ligand>
</feature>
<sequence length="170" mass="19002">MTRDIVKYPHPVLAQKAARIEEITPEIMALASDMAETMYVNQGIGLAANQVAEPVRLITVDISGPDKREELFALVNPEIVSAEGETETEEGCLSVKDYRSNVVRAEKVRVRGLDLSGNEVCLDAEGLLAVCLQHEIDHLEGTLFIDRISRLKRALYDKRARKWARKADQD</sequence>
<comment type="function">
    <text evidence="2">Removes the formyl group from the N-terminal Met of newly synthesized proteins. Requires at least a dipeptide for an efficient rate of reaction. N-terminal L-methionine is a prerequisite for activity but the enzyme has broad specificity at other positions.</text>
</comment>